<keyword evidence="3 6" id="KW-0812">Transmembrane</keyword>
<feature type="transmembrane region" description="Helical" evidence="6">
    <location>
        <begin position="396"/>
        <end position="418"/>
    </location>
</feature>
<feature type="transmembrane region" description="Helical" evidence="6">
    <location>
        <begin position="451"/>
        <end position="468"/>
    </location>
</feature>
<dbReference type="GO" id="GO:0005886">
    <property type="term" value="C:plasma membrane"/>
    <property type="evidence" value="ECO:0007669"/>
    <property type="project" value="UniProtKB-SubCell"/>
</dbReference>
<dbReference type="InterPro" id="IPR004477">
    <property type="entry name" value="ComEC_N"/>
</dbReference>
<feature type="transmembrane region" description="Helical" evidence="6">
    <location>
        <begin position="294"/>
        <end position="326"/>
    </location>
</feature>
<sequence length="479" mass="53786">MKFSSKHPILIYASASLFGFYSATDLSPWLSIPLTAFFFLDRNRLLLCAILFCTFFAYSKINYPTLPIPPEGIHCQVLFTPSSVAASRSAFGTQWIYQGTATTLLQKNTVPCQIRLPKRASALRPPADRSYMIKGILKPGYGYRTSLYPDKEEPWLPIKGTWTPTEWRYTAKQWVKRYVSKHYSPFQSAEFLGGILTGDFEDQAIKRSFGRAGLQHILAISGFHFTILTAVFLFFLRLLLPPKWALNTLLILLCSYFVFLGCGASILRAFLMSLCAIIGLLCRLSPVALNSLGFAVFAILAIDPLLVFSIGFVFSFSVTASILLFFPSTLKLLNAIFPSREAHVLKQMGIADQHCYLIVTAAKNTLALALAVNLTAIPLTLFFFGKFPLISLLCNLVVPLMVSISMFLFILGIFIPWLHGLNQFLVRILLDFVDQLPAPLHVHWRLPLNKPALLGWLTAAALLGIWGWRKAERRLEIIY</sequence>
<evidence type="ECO:0000256" key="4">
    <source>
        <dbReference type="ARBA" id="ARBA00022989"/>
    </source>
</evidence>
<dbReference type="PANTHER" id="PTHR30619:SF1">
    <property type="entry name" value="RECOMBINATION PROTEIN 2"/>
    <property type="match status" value="1"/>
</dbReference>
<proteinExistence type="predicted"/>
<keyword evidence="2" id="KW-1003">Cell membrane</keyword>
<evidence type="ECO:0000256" key="3">
    <source>
        <dbReference type="ARBA" id="ARBA00022692"/>
    </source>
</evidence>
<feature type="transmembrane region" description="Helical" evidence="6">
    <location>
        <begin position="366"/>
        <end position="384"/>
    </location>
</feature>
<feature type="domain" description="ComEC/Rec2-related protein" evidence="7">
    <location>
        <begin position="202"/>
        <end position="469"/>
    </location>
</feature>
<organism evidence="8">
    <name type="scientific">Waddlia chondrophila 2032/99</name>
    <dbReference type="NCBI Taxonomy" id="765953"/>
    <lineage>
        <taxon>Bacteria</taxon>
        <taxon>Pseudomonadati</taxon>
        <taxon>Chlamydiota</taxon>
        <taxon>Chlamydiia</taxon>
        <taxon>Parachlamydiales</taxon>
        <taxon>Waddliaceae</taxon>
        <taxon>Waddlia</taxon>
    </lineage>
</organism>
<comment type="subcellular location">
    <subcellularLocation>
        <location evidence="1">Cell membrane</location>
        <topology evidence="1">Multi-pass membrane protein</topology>
    </subcellularLocation>
</comment>
<dbReference type="Pfam" id="PF03772">
    <property type="entry name" value="Competence"/>
    <property type="match status" value="1"/>
</dbReference>
<dbReference type="PANTHER" id="PTHR30619">
    <property type="entry name" value="DNA INTERNALIZATION/COMPETENCE PROTEIN COMEC/REC2"/>
    <property type="match status" value="1"/>
</dbReference>
<feature type="transmembrane region" description="Helical" evidence="6">
    <location>
        <begin position="256"/>
        <end position="282"/>
    </location>
</feature>
<dbReference type="EMBL" id="FR872649">
    <property type="protein sequence ID" value="CCB91101.1"/>
    <property type="molecule type" value="Genomic_DNA"/>
</dbReference>
<evidence type="ECO:0000256" key="5">
    <source>
        <dbReference type="ARBA" id="ARBA00023136"/>
    </source>
</evidence>
<protein>
    <submittedName>
        <fullName evidence="8">Putative competence protein</fullName>
    </submittedName>
</protein>
<keyword evidence="5 6" id="KW-0472">Membrane</keyword>
<evidence type="ECO:0000256" key="2">
    <source>
        <dbReference type="ARBA" id="ARBA00022475"/>
    </source>
</evidence>
<evidence type="ECO:0000256" key="6">
    <source>
        <dbReference type="SAM" id="Phobius"/>
    </source>
</evidence>
<name>F8LC87_9BACT</name>
<dbReference type="NCBIfam" id="TIGR00360">
    <property type="entry name" value="ComEC_N-term"/>
    <property type="match status" value="1"/>
</dbReference>
<feature type="transmembrane region" description="Helical" evidence="6">
    <location>
        <begin position="216"/>
        <end position="236"/>
    </location>
</feature>
<accession>F8LC87</accession>
<dbReference type="AlphaFoldDB" id="F8LC87"/>
<evidence type="ECO:0000256" key="1">
    <source>
        <dbReference type="ARBA" id="ARBA00004651"/>
    </source>
</evidence>
<evidence type="ECO:0000259" key="7">
    <source>
        <dbReference type="Pfam" id="PF03772"/>
    </source>
</evidence>
<gene>
    <name evidence="8" type="ORF">WCH_CQ16260</name>
</gene>
<keyword evidence="4 6" id="KW-1133">Transmembrane helix</keyword>
<evidence type="ECO:0000313" key="8">
    <source>
        <dbReference type="EMBL" id="CCB91101.1"/>
    </source>
</evidence>
<dbReference type="InterPro" id="IPR052159">
    <property type="entry name" value="Competence_DNA_uptake"/>
</dbReference>
<reference evidence="8" key="1">
    <citation type="submission" date="2011-05" db="EMBL/GenBank/DDBJ databases">
        <title>Unity in variety -- the pan-genome of the Chlamydiae.</title>
        <authorList>
            <person name="Collingro A."/>
            <person name="Tischler P."/>
            <person name="Weinmaier T."/>
            <person name="Penz T."/>
            <person name="Heinz E."/>
            <person name="Brunham R.C."/>
            <person name="Read T.D."/>
            <person name="Bavoil P.M."/>
            <person name="Sachse K."/>
            <person name="Kahane S."/>
            <person name="Friedman M.G."/>
            <person name="Rattei T."/>
            <person name="Myers G.S.A."/>
            <person name="Horn M."/>
        </authorList>
    </citation>
    <scope>NUCLEOTIDE SEQUENCE</scope>
    <source>
        <strain evidence="8">2032/99</strain>
    </source>
</reference>